<dbReference type="FunFam" id="3.30.300.30:FF:000008">
    <property type="entry name" value="2,3-dihydroxybenzoate-AMP ligase"/>
    <property type="match status" value="1"/>
</dbReference>
<keyword evidence="3" id="KW-0812">Transmembrane</keyword>
<dbReference type="HOGENOM" id="CLU_000022_59_9_7"/>
<dbReference type="Proteomes" id="UP000006176">
    <property type="component" value="Chromosome"/>
</dbReference>
<dbReference type="Gene3D" id="3.30.300.30">
    <property type="match status" value="1"/>
</dbReference>
<dbReference type="InterPro" id="IPR025110">
    <property type="entry name" value="AMP-bd_C"/>
</dbReference>
<dbReference type="InterPro" id="IPR000873">
    <property type="entry name" value="AMP-dep_synth/lig_dom"/>
</dbReference>
<dbReference type="InterPro" id="IPR045851">
    <property type="entry name" value="AMP-bd_C_sf"/>
</dbReference>
<reference evidence="6 7" key="1">
    <citation type="submission" date="2012-06" db="EMBL/GenBank/DDBJ databases">
        <title>Complete sequence of Sulfurospirillum barnesii SES-3.</title>
        <authorList>
            <consortium name="US DOE Joint Genome Institute"/>
            <person name="Lucas S."/>
            <person name="Han J."/>
            <person name="Lapidus A."/>
            <person name="Cheng J.-F."/>
            <person name="Goodwin L."/>
            <person name="Pitluck S."/>
            <person name="Peters L."/>
            <person name="Ovchinnikova G."/>
            <person name="Lu M."/>
            <person name="Detter J.C."/>
            <person name="Han C."/>
            <person name="Tapia R."/>
            <person name="Land M."/>
            <person name="Hauser L."/>
            <person name="Kyrpides N."/>
            <person name="Ivanova N."/>
            <person name="Pagani I."/>
            <person name="Stolz J."/>
            <person name="Arkin A."/>
            <person name="Dehal P."/>
            <person name="Oremland R."/>
            <person name="Saltikov C."/>
            <person name="Basu P."/>
            <person name="Hollibaugh J."/>
            <person name="Newman D."/>
            <person name="Stolyar S."/>
            <person name="Hazen T."/>
            <person name="Woyke T."/>
        </authorList>
    </citation>
    <scope>NUCLEOTIDE SEQUENCE [LARGE SCALE GENOMIC DNA]</scope>
    <source>
        <strain evidence="7">ATCC 700032 / DSM 10660 / SES-3</strain>
    </source>
</reference>
<dbReference type="NCBIfam" id="NF004837">
    <property type="entry name" value="PRK06187.1"/>
    <property type="match status" value="1"/>
</dbReference>
<proteinExistence type="inferred from homology"/>
<dbReference type="PANTHER" id="PTHR43201:SF5">
    <property type="entry name" value="MEDIUM-CHAIN ACYL-COA LIGASE ACSF2, MITOCHONDRIAL"/>
    <property type="match status" value="1"/>
</dbReference>
<dbReference type="CDD" id="cd05936">
    <property type="entry name" value="FC-FACS_FadD_like"/>
    <property type="match status" value="1"/>
</dbReference>
<dbReference type="RefSeq" id="WP_014768367.1">
    <property type="nucleotide sequence ID" value="NC_018002.1"/>
</dbReference>
<keyword evidence="7" id="KW-1185">Reference proteome</keyword>
<evidence type="ECO:0000256" key="3">
    <source>
        <dbReference type="SAM" id="Phobius"/>
    </source>
</evidence>
<dbReference type="KEGG" id="sba:Sulba_0154"/>
<comment type="similarity">
    <text evidence="1">Belongs to the ATP-dependent AMP-binding enzyme family.</text>
</comment>
<dbReference type="eggNOG" id="COG0318">
    <property type="taxonomic scope" value="Bacteria"/>
</dbReference>
<dbReference type="Gene3D" id="3.40.50.12780">
    <property type="entry name" value="N-terminal domain of ligase-like"/>
    <property type="match status" value="1"/>
</dbReference>
<dbReference type="PROSITE" id="PS00455">
    <property type="entry name" value="AMP_BINDING"/>
    <property type="match status" value="1"/>
</dbReference>
<keyword evidence="3" id="KW-1133">Transmembrane helix</keyword>
<evidence type="ECO:0000256" key="1">
    <source>
        <dbReference type="ARBA" id="ARBA00006432"/>
    </source>
</evidence>
<dbReference type="Pfam" id="PF13193">
    <property type="entry name" value="AMP-binding_C"/>
    <property type="match status" value="1"/>
</dbReference>
<gene>
    <name evidence="6" type="ordered locus">Sulba_0154</name>
</gene>
<dbReference type="STRING" id="760154.Sulba_0154"/>
<evidence type="ECO:0000313" key="7">
    <source>
        <dbReference type="Proteomes" id="UP000006176"/>
    </source>
</evidence>
<protein>
    <submittedName>
        <fullName evidence="6">Acyl-CoA synthetase (AMP-forming)/AMP-acid ligase II</fullName>
    </submittedName>
</protein>
<feature type="domain" description="AMP-dependent synthetase/ligase" evidence="4">
    <location>
        <begin position="16"/>
        <end position="374"/>
    </location>
</feature>
<keyword evidence="3" id="KW-0472">Membrane</keyword>
<feature type="domain" description="AMP-binding enzyme C-terminal" evidence="5">
    <location>
        <begin position="424"/>
        <end position="500"/>
    </location>
</feature>
<keyword evidence="2 6" id="KW-0436">Ligase</keyword>
<name>I3XU57_SULBS</name>
<sequence length="519" mass="58647">MLHYPYQNFYEVMCANAKNAPRKTALFMDDRKLSYAKLKEAIDAFAHFLKQSNIQKGDKVAMIVGNCEAFVVALFAITKVGAVAVPLNTFLKQEEFEYILNDCDAKMLLSSYAFEKETKALRESTKIERIIWVEAPLEENEGNFERILATTLMDKEACTAKLDDTACIVYTSGTTGKPKGAMLSYRNLFSNAIGGADSFQVTCKDRFIVFLPMFHSFTLSIMVLLPMFTCSSVVIVRSVFPFANVLKQTLLKQVTIFLGVPTLYNALLKAKIPWYFMWFNKVRLFISGSAPLSEQALNDFSAKFKKAKLLEGYGLSECSPAVCVNRLHHQKPLSVGLPLPGYEIKIVDEERMEVATGEVGEIMVKGDCVMQGYLNHPDATDETISNGWLLTGDLGKKDHEGFLYIVDRKKDLIISKGINIYPREIEEVIYKYEGVDAVAVIGLKDEQTKDEEVLAFIQPKEDAKLREMELRAYLKHHLANFKLPKHIYFVEELPKNATGKVLKRVLKENIQADGLLRKK</sequence>
<evidence type="ECO:0000313" key="6">
    <source>
        <dbReference type="EMBL" id="AFL67481.1"/>
    </source>
</evidence>
<organism evidence="6 7">
    <name type="scientific">Sulfurospirillum barnesii (strain ATCC 700032 / DSM 10660 / SES-3)</name>
    <dbReference type="NCBI Taxonomy" id="760154"/>
    <lineage>
        <taxon>Bacteria</taxon>
        <taxon>Pseudomonadati</taxon>
        <taxon>Campylobacterota</taxon>
        <taxon>Epsilonproteobacteria</taxon>
        <taxon>Campylobacterales</taxon>
        <taxon>Sulfurospirillaceae</taxon>
        <taxon>Sulfurospirillum</taxon>
    </lineage>
</organism>
<evidence type="ECO:0000256" key="2">
    <source>
        <dbReference type="ARBA" id="ARBA00022598"/>
    </source>
</evidence>
<evidence type="ECO:0000259" key="4">
    <source>
        <dbReference type="Pfam" id="PF00501"/>
    </source>
</evidence>
<dbReference type="AlphaFoldDB" id="I3XU57"/>
<dbReference type="EMBL" id="CP003333">
    <property type="protein sequence ID" value="AFL67481.1"/>
    <property type="molecule type" value="Genomic_DNA"/>
</dbReference>
<dbReference type="PATRIC" id="fig|760154.4.peg.150"/>
<dbReference type="GO" id="GO:0031956">
    <property type="term" value="F:medium-chain fatty acid-CoA ligase activity"/>
    <property type="evidence" value="ECO:0007669"/>
    <property type="project" value="TreeGrafter"/>
</dbReference>
<dbReference type="GO" id="GO:0006631">
    <property type="term" value="P:fatty acid metabolic process"/>
    <property type="evidence" value="ECO:0007669"/>
    <property type="project" value="TreeGrafter"/>
</dbReference>
<dbReference type="SUPFAM" id="SSF56801">
    <property type="entry name" value="Acetyl-CoA synthetase-like"/>
    <property type="match status" value="1"/>
</dbReference>
<evidence type="ECO:0000259" key="5">
    <source>
        <dbReference type="Pfam" id="PF13193"/>
    </source>
</evidence>
<accession>I3XU57</accession>
<dbReference type="Pfam" id="PF00501">
    <property type="entry name" value="AMP-binding"/>
    <property type="match status" value="1"/>
</dbReference>
<dbReference type="InterPro" id="IPR042099">
    <property type="entry name" value="ANL_N_sf"/>
</dbReference>
<feature type="transmembrane region" description="Helical" evidence="3">
    <location>
        <begin position="207"/>
        <end position="228"/>
    </location>
</feature>
<dbReference type="PANTHER" id="PTHR43201">
    <property type="entry name" value="ACYL-COA SYNTHETASE"/>
    <property type="match status" value="1"/>
</dbReference>
<dbReference type="InterPro" id="IPR020845">
    <property type="entry name" value="AMP-binding_CS"/>
</dbReference>